<dbReference type="STRING" id="1821621.A8C75_00170"/>
<dbReference type="Gene3D" id="1.10.760.10">
    <property type="entry name" value="Cytochrome c-like domain"/>
    <property type="match status" value="1"/>
</dbReference>
<dbReference type="Pfam" id="PF21419">
    <property type="entry name" value="RoxA-like_Cyt-c"/>
    <property type="match status" value="1"/>
</dbReference>
<keyword evidence="2 4" id="KW-0479">Metal-binding</keyword>
<feature type="domain" description="Cytochrome c" evidence="5">
    <location>
        <begin position="382"/>
        <end position="471"/>
    </location>
</feature>
<evidence type="ECO:0000256" key="2">
    <source>
        <dbReference type="ARBA" id="ARBA00022723"/>
    </source>
</evidence>
<evidence type="ECO:0000256" key="1">
    <source>
        <dbReference type="ARBA" id="ARBA00022617"/>
    </source>
</evidence>
<organism evidence="6 7">
    <name type="scientific">Marinobacterium aestuarii</name>
    <dbReference type="NCBI Taxonomy" id="1821621"/>
    <lineage>
        <taxon>Bacteria</taxon>
        <taxon>Pseudomonadati</taxon>
        <taxon>Pseudomonadota</taxon>
        <taxon>Gammaproteobacteria</taxon>
        <taxon>Oceanospirillales</taxon>
        <taxon>Oceanospirillaceae</taxon>
        <taxon>Marinobacterium</taxon>
    </lineage>
</organism>
<dbReference type="OrthoDB" id="417271at2"/>
<reference evidence="7" key="1">
    <citation type="submission" date="2016-05" db="EMBL/GenBank/DDBJ databases">
        <authorList>
            <person name="Baek K."/>
            <person name="Yang S.-J."/>
        </authorList>
    </citation>
    <scope>NUCLEOTIDE SEQUENCE [LARGE SCALE GENOMIC DNA]</scope>
    <source>
        <strain evidence="7">ST58-10</strain>
    </source>
</reference>
<keyword evidence="7" id="KW-1185">Reference proteome</keyword>
<evidence type="ECO:0000313" key="6">
    <source>
        <dbReference type="EMBL" id="ANG61024.1"/>
    </source>
</evidence>
<dbReference type="GO" id="GO:0009055">
    <property type="term" value="F:electron transfer activity"/>
    <property type="evidence" value="ECO:0007669"/>
    <property type="project" value="InterPro"/>
</dbReference>
<dbReference type="PANTHER" id="PTHR30600:SF9">
    <property type="entry name" value="BLR7738 PROTEIN"/>
    <property type="match status" value="1"/>
</dbReference>
<evidence type="ECO:0000256" key="3">
    <source>
        <dbReference type="ARBA" id="ARBA00023004"/>
    </source>
</evidence>
<dbReference type="KEGG" id="mars:A8C75_00170"/>
<evidence type="ECO:0000256" key="4">
    <source>
        <dbReference type="PROSITE-ProRule" id="PRU00433"/>
    </source>
</evidence>
<name>A0A1A9ES67_9GAMM</name>
<dbReference type="AlphaFoldDB" id="A0A1A9ES67"/>
<dbReference type="NCBIfam" id="NF040606">
    <property type="entry name" value="CytoC_perox"/>
    <property type="match status" value="1"/>
</dbReference>
<dbReference type="InterPro" id="IPR036909">
    <property type="entry name" value="Cyt_c-like_dom_sf"/>
</dbReference>
<proteinExistence type="predicted"/>
<gene>
    <name evidence="6" type="ORF">A8C75_00170</name>
</gene>
<dbReference type="EMBL" id="CP015839">
    <property type="protein sequence ID" value="ANG61024.1"/>
    <property type="molecule type" value="Genomic_DNA"/>
</dbReference>
<keyword evidence="1 4" id="KW-0349">Heme</keyword>
<reference evidence="6 7" key="2">
    <citation type="journal article" date="2018" name="Int. J. Syst. Evol. Microbiol.">
        <title>Marinobacterium aestuarii sp. nov., a benzene-degrading marine bacterium isolated from estuary sediment.</title>
        <authorList>
            <person name="Bae S.S."/>
            <person name="Jung J."/>
            <person name="Chung D."/>
            <person name="Baek K."/>
        </authorList>
    </citation>
    <scope>NUCLEOTIDE SEQUENCE [LARGE SCALE GENOMIC DNA]</scope>
    <source>
        <strain evidence="6 7">ST58-10</strain>
    </source>
</reference>
<dbReference type="InterPro" id="IPR009056">
    <property type="entry name" value="Cyt_c-like_dom"/>
</dbReference>
<dbReference type="PROSITE" id="PS51007">
    <property type="entry name" value="CYTC"/>
    <property type="match status" value="2"/>
</dbReference>
<sequence length="773" mass="85578">MTRRNTPGSLSLMARLWLLIGRLLKRLLLLALMLVLVALGGFAWYVLWPVQGMAPLESVDELVYLDQGWNSDDRQTYYYTPQGTFMPQGASLGAVRYDWFVHLRLPFSEQRLADPEYLRRYRFLVDPAPTPQNPDRLPVGFTRHFDTQIGEEVLDITCAACHSGQLHYNRGDKSYALRVDGGQAMHALTDSARGQFAPMLLASLAYTTVNPLKFDQFAQDVLGSRYPAGKAQLRSNLWTSLQHFLSDPQNNPFKHLYPVEEGYGRTDALGRIGNTVFGDHLIEQNLQVGSAPVSYPYLWNIWKFDWVQYNGSVAQPLARNIGEALGVGARLPLLSDTGAPLPASERFRSSVRVPDLVRIEGRLQQLRPPVWPESVFGPVDQGLATTGRELFVENCQGCHGPHEVSRARQQANAPLKPSSALEWRIEVVPLEHVGTDPAAAQGFLERHYDLSPTGLTDADLENTLRPLLYRQLVRGVRYRLREVIRLREQQALPVDGLPLILAGYPSETAEATIPQSTFDAIGRALAALPGALPRVPDAAAGAPDPLECDLDCQTVALLWHLDHGQPQADATLAALDVRRLSEGEALGVTGVLIKNRYYQDHGIGYEQQQCLEGFGTLDLPQQIAGYKPRPLAGVWATPPFLHNGSVPSIDQLLSPPEARDTRFLLGSRQYDPEHLGYLVVRADDASGEERGFWFDTSREGNGNGGHAFSADPALWARHQAAPDEYPLPSGVIGPLLSQHQRMALLEYLKIHRDSPTTPAGYRATDCGLMSGVL</sequence>
<feature type="domain" description="Cytochrome c" evidence="5">
    <location>
        <begin position="145"/>
        <end position="261"/>
    </location>
</feature>
<evidence type="ECO:0000313" key="7">
    <source>
        <dbReference type="Proteomes" id="UP000078070"/>
    </source>
</evidence>
<dbReference type="GO" id="GO:0004130">
    <property type="term" value="F:cytochrome-c peroxidase activity"/>
    <property type="evidence" value="ECO:0007669"/>
    <property type="project" value="TreeGrafter"/>
</dbReference>
<dbReference type="InterPro" id="IPR051395">
    <property type="entry name" value="Cytochrome_c_Peroxidase/MauG"/>
</dbReference>
<dbReference type="InterPro" id="IPR047758">
    <property type="entry name" value="CytoC_perox"/>
</dbReference>
<accession>A0A1A9ES67</accession>
<evidence type="ECO:0000259" key="5">
    <source>
        <dbReference type="PROSITE" id="PS51007"/>
    </source>
</evidence>
<dbReference type="RefSeq" id="WP_067376405.1">
    <property type="nucleotide sequence ID" value="NZ_CP015839.1"/>
</dbReference>
<dbReference type="GO" id="GO:0046872">
    <property type="term" value="F:metal ion binding"/>
    <property type="evidence" value="ECO:0007669"/>
    <property type="project" value="UniProtKB-KW"/>
</dbReference>
<protein>
    <recommendedName>
        <fullName evidence="5">Cytochrome c domain-containing protein</fullName>
    </recommendedName>
</protein>
<dbReference type="SUPFAM" id="SSF46626">
    <property type="entry name" value="Cytochrome c"/>
    <property type="match status" value="1"/>
</dbReference>
<dbReference type="PANTHER" id="PTHR30600">
    <property type="entry name" value="CYTOCHROME C PEROXIDASE-RELATED"/>
    <property type="match status" value="1"/>
</dbReference>
<dbReference type="Proteomes" id="UP000078070">
    <property type="component" value="Chromosome"/>
</dbReference>
<keyword evidence="3 4" id="KW-0408">Iron</keyword>
<dbReference type="GO" id="GO:0020037">
    <property type="term" value="F:heme binding"/>
    <property type="evidence" value="ECO:0007669"/>
    <property type="project" value="InterPro"/>
</dbReference>